<dbReference type="InterPro" id="IPR003838">
    <property type="entry name" value="ABC3_permease_C"/>
</dbReference>
<dbReference type="RefSeq" id="WP_255844114.1">
    <property type="nucleotide sequence ID" value="NZ_CP094358.1"/>
</dbReference>
<evidence type="ECO:0000259" key="9">
    <source>
        <dbReference type="Pfam" id="PF12704"/>
    </source>
</evidence>
<evidence type="ECO:0000256" key="1">
    <source>
        <dbReference type="ARBA" id="ARBA00004651"/>
    </source>
</evidence>
<gene>
    <name evidence="10" type="ORF">MQE35_02245</name>
</gene>
<evidence type="ECO:0000256" key="5">
    <source>
        <dbReference type="ARBA" id="ARBA00022989"/>
    </source>
</evidence>
<keyword evidence="5 7" id="KW-1133">Transmembrane helix</keyword>
<name>A0A9E7D048_9FLAO</name>
<feature type="transmembrane region" description="Helical" evidence="7">
    <location>
        <begin position="332"/>
        <end position="359"/>
    </location>
</feature>
<evidence type="ECO:0000256" key="2">
    <source>
        <dbReference type="ARBA" id="ARBA00005236"/>
    </source>
</evidence>
<dbReference type="AlphaFoldDB" id="A0A9E7D048"/>
<comment type="subcellular location">
    <subcellularLocation>
        <location evidence="1">Cell membrane</location>
        <topology evidence="1">Multi-pass membrane protein</topology>
    </subcellularLocation>
</comment>
<keyword evidence="6 7" id="KW-0472">Membrane</keyword>
<dbReference type="Proteomes" id="UP000831290">
    <property type="component" value="Chromosome"/>
</dbReference>
<feature type="transmembrane region" description="Helical" evidence="7">
    <location>
        <begin position="380"/>
        <end position="400"/>
    </location>
</feature>
<evidence type="ECO:0000256" key="4">
    <source>
        <dbReference type="ARBA" id="ARBA00022692"/>
    </source>
</evidence>
<evidence type="ECO:0000256" key="3">
    <source>
        <dbReference type="ARBA" id="ARBA00022475"/>
    </source>
</evidence>
<dbReference type="InterPro" id="IPR051447">
    <property type="entry name" value="Lipoprotein-release_system"/>
</dbReference>
<feature type="transmembrane region" description="Helical" evidence="7">
    <location>
        <begin position="20"/>
        <end position="38"/>
    </location>
</feature>
<organism evidence="10 11">
    <name type="scientific">Abyssalbus ytuae</name>
    <dbReference type="NCBI Taxonomy" id="2926907"/>
    <lineage>
        <taxon>Bacteria</taxon>
        <taxon>Pseudomonadati</taxon>
        <taxon>Bacteroidota</taxon>
        <taxon>Flavobacteriia</taxon>
        <taxon>Flavobacteriales</taxon>
        <taxon>Flavobacteriaceae</taxon>
        <taxon>Abyssalbus</taxon>
    </lineage>
</organism>
<protein>
    <submittedName>
        <fullName evidence="10">FtsX-like permease family protein</fullName>
    </submittedName>
</protein>
<evidence type="ECO:0000313" key="10">
    <source>
        <dbReference type="EMBL" id="UOB18130.1"/>
    </source>
</evidence>
<dbReference type="Pfam" id="PF02687">
    <property type="entry name" value="FtsX"/>
    <property type="match status" value="1"/>
</dbReference>
<feature type="transmembrane region" description="Helical" evidence="7">
    <location>
        <begin position="284"/>
        <end position="305"/>
    </location>
</feature>
<feature type="domain" description="MacB-like periplasmic core" evidence="9">
    <location>
        <begin position="22"/>
        <end position="258"/>
    </location>
</feature>
<dbReference type="GO" id="GO:0044874">
    <property type="term" value="P:lipoprotein localization to outer membrane"/>
    <property type="evidence" value="ECO:0007669"/>
    <property type="project" value="TreeGrafter"/>
</dbReference>
<evidence type="ECO:0000256" key="7">
    <source>
        <dbReference type="SAM" id="Phobius"/>
    </source>
</evidence>
<comment type="similarity">
    <text evidence="2">Belongs to the ABC-4 integral membrane protein family. LolC/E subfamily.</text>
</comment>
<dbReference type="PANTHER" id="PTHR30489">
    <property type="entry name" value="LIPOPROTEIN-RELEASING SYSTEM TRANSMEMBRANE PROTEIN LOLE"/>
    <property type="match status" value="1"/>
</dbReference>
<reference evidence="10" key="1">
    <citation type="submission" date="2022-03" db="EMBL/GenBank/DDBJ databases">
        <title>Description of Abyssus ytuae gen. nov., sp. nov., a novel member of the family Flavobacteriaceae isolated from the sediment of Mariana Trench.</title>
        <authorList>
            <person name="Zhang J."/>
            <person name="Xu X."/>
        </authorList>
    </citation>
    <scope>NUCLEOTIDE SEQUENCE</scope>
    <source>
        <strain evidence="10">MT3330</strain>
    </source>
</reference>
<dbReference type="PANTHER" id="PTHR30489:SF0">
    <property type="entry name" value="LIPOPROTEIN-RELEASING SYSTEM TRANSMEMBRANE PROTEIN LOLE"/>
    <property type="match status" value="1"/>
</dbReference>
<keyword evidence="11" id="KW-1185">Reference proteome</keyword>
<evidence type="ECO:0000256" key="6">
    <source>
        <dbReference type="ARBA" id="ARBA00023136"/>
    </source>
</evidence>
<dbReference type="KEGG" id="fbm:MQE35_02245"/>
<sequence length="414" mass="45674">MINSTNFKIAYVHLTSRVKQLLVAVLSVTFGISMYVFMNSFMGGINQTQTKLAFSVLAHIDIYNDMPAEPMNLFKNIVEGDTIINVNNAKIIQHTKGIQNTSPVLNDLQNFPGIKAVTTQLNSNVTYRNGSTSVNGSLSGIEVENEDKLFNISQYMTEGEWKDLNHRSNGIIVGKILAKRLSTKLGDNIMVTTQEGISKNYRIVGIIETTIGSVDKSRGYIKIASARQLFSKNMDYASDIQINVTNYENARKIASRLKPYVPYTVESWQESNGQLEAANSLRNIIALAVSLTILLVAGFGIYNIMNMTVNEKIKEIAILKAMGFDGRDIIEIFLTQSVIIGVLGGFVGLILGYGISIVIDNIPFKISSLSSLPIIYRPRDYAMAFIFGLIVTFIAGYLPAKKASNVDPVEIIRG</sequence>
<keyword evidence="4 7" id="KW-0812">Transmembrane</keyword>
<dbReference type="InterPro" id="IPR025857">
    <property type="entry name" value="MacB_PCD"/>
</dbReference>
<dbReference type="EMBL" id="CP094358">
    <property type="protein sequence ID" value="UOB18130.1"/>
    <property type="molecule type" value="Genomic_DNA"/>
</dbReference>
<evidence type="ECO:0000259" key="8">
    <source>
        <dbReference type="Pfam" id="PF02687"/>
    </source>
</evidence>
<keyword evidence="3" id="KW-1003">Cell membrane</keyword>
<accession>A0A9E7D048</accession>
<feature type="domain" description="ABC3 transporter permease C-terminal" evidence="8">
    <location>
        <begin position="288"/>
        <end position="408"/>
    </location>
</feature>
<evidence type="ECO:0000313" key="11">
    <source>
        <dbReference type="Proteomes" id="UP000831290"/>
    </source>
</evidence>
<dbReference type="Pfam" id="PF12704">
    <property type="entry name" value="MacB_PCD"/>
    <property type="match status" value="1"/>
</dbReference>
<proteinExistence type="inferred from homology"/>
<dbReference type="GO" id="GO:0098797">
    <property type="term" value="C:plasma membrane protein complex"/>
    <property type="evidence" value="ECO:0007669"/>
    <property type="project" value="TreeGrafter"/>
</dbReference>